<dbReference type="EMBL" id="WIND01000001">
    <property type="protein sequence ID" value="MSU88130.1"/>
    <property type="molecule type" value="Genomic_DNA"/>
</dbReference>
<accession>A0A6L5YVP3</accession>
<dbReference type="Gene3D" id="3.40.50.300">
    <property type="entry name" value="P-loop containing nucleotide triphosphate hydrolases"/>
    <property type="match status" value="1"/>
</dbReference>
<protein>
    <recommendedName>
        <fullName evidence="1">HPr kinase/phosphorylase C-terminal domain-containing protein</fullName>
    </recommendedName>
</protein>
<dbReference type="GO" id="GO:0006109">
    <property type="term" value="P:regulation of carbohydrate metabolic process"/>
    <property type="evidence" value="ECO:0007669"/>
    <property type="project" value="InterPro"/>
</dbReference>
<proteinExistence type="predicted"/>
<evidence type="ECO:0000313" key="2">
    <source>
        <dbReference type="EMBL" id="MSU88130.1"/>
    </source>
</evidence>
<dbReference type="GO" id="GO:0005524">
    <property type="term" value="F:ATP binding"/>
    <property type="evidence" value="ECO:0007669"/>
    <property type="project" value="InterPro"/>
</dbReference>
<sequence length="161" mass="17152">MAPPDPAQPQPHPVHGSCVAWRGRAALLLGRSGSGKSAVALQMMALGADLVADDQVLVHASAGGLVAEAPAALAGKIEARGIGLIRVRHLARARIVLAVDLEMHEDARLPQPRKRKVNSMWLPLIAGGNRPYLSHEVMACLRHGCEPLLLDPEEPIDADRD</sequence>
<dbReference type="SUPFAM" id="SSF53795">
    <property type="entry name" value="PEP carboxykinase-like"/>
    <property type="match status" value="1"/>
</dbReference>
<keyword evidence="3" id="KW-1185">Reference proteome</keyword>
<dbReference type="Proteomes" id="UP000474957">
    <property type="component" value="Unassembled WGS sequence"/>
</dbReference>
<evidence type="ECO:0000259" key="1">
    <source>
        <dbReference type="Pfam" id="PF07475"/>
    </source>
</evidence>
<dbReference type="GO" id="GO:0000155">
    <property type="term" value="F:phosphorelay sensor kinase activity"/>
    <property type="evidence" value="ECO:0007669"/>
    <property type="project" value="InterPro"/>
</dbReference>
<dbReference type="InterPro" id="IPR027417">
    <property type="entry name" value="P-loop_NTPase"/>
</dbReference>
<gene>
    <name evidence="2" type="ORF">GE300_00695</name>
</gene>
<name>A0A6L5YVP3_9RHOB</name>
<dbReference type="Pfam" id="PF07475">
    <property type="entry name" value="Hpr_kinase_C"/>
    <property type="match status" value="1"/>
</dbReference>
<feature type="domain" description="HPr kinase/phosphorylase C-terminal" evidence="1">
    <location>
        <begin position="13"/>
        <end position="90"/>
    </location>
</feature>
<dbReference type="CDD" id="cd01918">
    <property type="entry name" value="HprK_C"/>
    <property type="match status" value="1"/>
</dbReference>
<evidence type="ECO:0000313" key="3">
    <source>
        <dbReference type="Proteomes" id="UP000474957"/>
    </source>
</evidence>
<reference evidence="2 3" key="1">
    <citation type="submission" date="2019-10" db="EMBL/GenBank/DDBJ databases">
        <title>Cognatihalovulum marinum gen. nov. sp. nov., a new member of the family Rhodobacteraceae isolated from deep seawater of the Northwest Indian Ocean.</title>
        <authorList>
            <person name="Ruan C."/>
            <person name="Wang J."/>
            <person name="Zheng X."/>
            <person name="Song L."/>
            <person name="Zhu Y."/>
            <person name="Huang Y."/>
            <person name="Lu Z."/>
            <person name="Du W."/>
            <person name="Huang L."/>
            <person name="Dai X."/>
        </authorList>
    </citation>
    <scope>NUCLEOTIDE SEQUENCE [LARGE SCALE GENOMIC DNA]</scope>
    <source>
        <strain evidence="2 3">2CG4</strain>
    </source>
</reference>
<dbReference type="AlphaFoldDB" id="A0A6L5YVP3"/>
<dbReference type="InterPro" id="IPR011104">
    <property type="entry name" value="Hpr_kin/Pase_C"/>
</dbReference>
<organism evidence="2 3">
    <name type="scientific">Halovulum marinum</name>
    <dbReference type="NCBI Taxonomy" id="2662447"/>
    <lineage>
        <taxon>Bacteria</taxon>
        <taxon>Pseudomonadati</taxon>
        <taxon>Pseudomonadota</taxon>
        <taxon>Alphaproteobacteria</taxon>
        <taxon>Rhodobacterales</taxon>
        <taxon>Paracoccaceae</taxon>
        <taxon>Halovulum</taxon>
    </lineage>
</organism>
<comment type="caution">
    <text evidence="2">The sequence shown here is derived from an EMBL/GenBank/DDBJ whole genome shotgun (WGS) entry which is preliminary data.</text>
</comment>